<organism evidence="4 5">
    <name type="scientific">Salix purpurea</name>
    <name type="common">Purple osier willow</name>
    <dbReference type="NCBI Taxonomy" id="77065"/>
    <lineage>
        <taxon>Eukaryota</taxon>
        <taxon>Viridiplantae</taxon>
        <taxon>Streptophyta</taxon>
        <taxon>Embryophyta</taxon>
        <taxon>Tracheophyta</taxon>
        <taxon>Spermatophyta</taxon>
        <taxon>Magnoliopsida</taxon>
        <taxon>eudicotyledons</taxon>
        <taxon>Gunneridae</taxon>
        <taxon>Pentapetalae</taxon>
        <taxon>rosids</taxon>
        <taxon>fabids</taxon>
        <taxon>Malpighiales</taxon>
        <taxon>Salicaceae</taxon>
        <taxon>Saliceae</taxon>
        <taxon>Salix</taxon>
    </lineage>
</organism>
<dbReference type="PANTHER" id="PTHR47281">
    <property type="entry name" value="OS09G0557700 PROTEIN"/>
    <property type="match status" value="1"/>
</dbReference>
<keyword evidence="1" id="KW-0813">Transport</keyword>
<evidence type="ECO:0000313" key="5">
    <source>
        <dbReference type="Proteomes" id="UP001151532"/>
    </source>
</evidence>
<dbReference type="InterPro" id="IPR005018">
    <property type="entry name" value="DOMON_domain"/>
</dbReference>
<dbReference type="PANTHER" id="PTHR47281:SF1">
    <property type="entry name" value="OS09G0557700 PROTEIN"/>
    <property type="match status" value="1"/>
</dbReference>
<dbReference type="AlphaFoldDB" id="A0A9Q0Q150"/>
<sequence length="485" mass="53238">MNCSPLIILGLGVFLINNFFLFFISNADTGPSCSKTSPFVGFQSEFTMTRHQARGCLTIIDDCSFRISQFDMLSGSDVHFWGSIAPDFDNFTNGFMISDYKLNETYKNASFSVNLSRNVTWDRIRVLSIFDLLTESEFGHVILSNGSDLAPALSPDLAPSPGKIRWSLSVERDFIDIGLEAAIAIQNYMAFGWADQKASSEVMIGGDVAVAGFTEEGMPFVDDFYISKYSECTINKDGSALGVCPDTIYEGSDPVGLVNNTKLIYGHRKDGVSFIRYRRPVVSVDTKYDLPVNYTENMTVIWALGLMRPPDTFRPYYSPQNHGGPMSVTYGHLVLNVSEQVNECLGPLDAADKEDQDLIIADANKPLVVTTGPAVHYPNPPNPSKVLYINKKEAPVLKVERGVPVRFSVQAGHDVALYITTDLIGGNATSRNKTETIYAGGPEAEGVLASPMELIWEPDRIIEYPRSGVLSIFVSEEDGLESSGG</sequence>
<dbReference type="InterPro" id="IPR045266">
    <property type="entry name" value="DOH_DOMON"/>
</dbReference>
<accession>A0A9Q0Q150</accession>
<keyword evidence="1" id="KW-0249">Electron transport</keyword>
<reference evidence="4" key="1">
    <citation type="submission" date="2022-11" db="EMBL/GenBank/DDBJ databases">
        <authorList>
            <person name="Hyden B.L."/>
            <person name="Feng K."/>
            <person name="Yates T."/>
            <person name="Jawdy S."/>
            <person name="Smart L.B."/>
            <person name="Muchero W."/>
        </authorList>
    </citation>
    <scope>NUCLEOTIDE SEQUENCE</scope>
    <source>
        <tissue evidence="4">Shoot tip</tissue>
    </source>
</reference>
<dbReference type="Proteomes" id="UP001151532">
    <property type="component" value="Chromosome 6"/>
</dbReference>
<dbReference type="PROSITE" id="PS51549">
    <property type="entry name" value="DM13"/>
    <property type="match status" value="1"/>
</dbReference>
<comment type="caution">
    <text evidence="4">The sequence shown here is derived from an EMBL/GenBank/DDBJ whole genome shotgun (WGS) entry which is preliminary data.</text>
</comment>
<dbReference type="EMBL" id="JAPFFK010000017">
    <property type="protein sequence ID" value="KAJ6697769.1"/>
    <property type="molecule type" value="Genomic_DNA"/>
</dbReference>
<dbReference type="InterPro" id="IPR057443">
    <property type="entry name" value="At5g54830-like"/>
</dbReference>
<reference evidence="4" key="2">
    <citation type="journal article" date="2023" name="Int. J. Mol. Sci.">
        <title>De Novo Assembly and Annotation of 11 Diverse Shrub Willow (Salix) Genomes Reveals Novel Gene Organization in Sex-Linked Regions.</title>
        <authorList>
            <person name="Hyden B."/>
            <person name="Feng K."/>
            <person name="Yates T.B."/>
            <person name="Jawdy S."/>
            <person name="Cereghino C."/>
            <person name="Smart L.B."/>
            <person name="Muchero W."/>
        </authorList>
    </citation>
    <scope>NUCLEOTIDE SEQUENCE</scope>
    <source>
        <tissue evidence="4">Shoot tip</tissue>
    </source>
</reference>
<dbReference type="InterPro" id="IPR019545">
    <property type="entry name" value="DM13_domain"/>
</dbReference>
<feature type="domain" description="DOMON" evidence="2">
    <location>
        <begin position="160"/>
        <end position="305"/>
    </location>
</feature>
<gene>
    <name evidence="4" type="ORF">OIU79_011343</name>
</gene>
<feature type="domain" description="DM13" evidence="3">
    <location>
        <begin position="40"/>
        <end position="144"/>
    </location>
</feature>
<keyword evidence="5" id="KW-1185">Reference proteome</keyword>
<dbReference type="Pfam" id="PF25489">
    <property type="entry name" value="At5g54830"/>
    <property type="match status" value="1"/>
</dbReference>
<evidence type="ECO:0000256" key="1">
    <source>
        <dbReference type="ARBA" id="ARBA00022982"/>
    </source>
</evidence>
<evidence type="ECO:0000259" key="2">
    <source>
        <dbReference type="PROSITE" id="PS50836"/>
    </source>
</evidence>
<proteinExistence type="predicted"/>
<name>A0A9Q0Q150_SALPP</name>
<protein>
    <submittedName>
        <fullName evidence="4">Uncharacterized protein</fullName>
    </submittedName>
</protein>
<dbReference type="PROSITE" id="PS50836">
    <property type="entry name" value="DOMON"/>
    <property type="match status" value="1"/>
</dbReference>
<dbReference type="SMART" id="SM00686">
    <property type="entry name" value="DM13"/>
    <property type="match status" value="1"/>
</dbReference>
<dbReference type="OrthoDB" id="2448405at2759"/>
<dbReference type="CDD" id="cd09631">
    <property type="entry name" value="DOMON_DOH"/>
    <property type="match status" value="1"/>
</dbReference>
<dbReference type="SMART" id="SM00664">
    <property type="entry name" value="DoH"/>
    <property type="match status" value="1"/>
</dbReference>
<evidence type="ECO:0000259" key="3">
    <source>
        <dbReference type="PROSITE" id="PS51549"/>
    </source>
</evidence>
<dbReference type="Pfam" id="PF03351">
    <property type="entry name" value="DOMON"/>
    <property type="match status" value="1"/>
</dbReference>
<evidence type="ECO:0000313" key="4">
    <source>
        <dbReference type="EMBL" id="KAJ6697769.1"/>
    </source>
</evidence>
<dbReference type="Pfam" id="PF10517">
    <property type="entry name" value="DM13"/>
    <property type="match status" value="1"/>
</dbReference>
<dbReference type="InterPro" id="IPR045879">
    <property type="entry name" value="B561A"/>
</dbReference>